<name>A0A5N6E2G4_ASPPA</name>
<evidence type="ECO:0000313" key="2">
    <source>
        <dbReference type="Proteomes" id="UP000326532"/>
    </source>
</evidence>
<organism evidence="1 2">
    <name type="scientific">Aspergillus parasiticus</name>
    <dbReference type="NCBI Taxonomy" id="5067"/>
    <lineage>
        <taxon>Eukaryota</taxon>
        <taxon>Fungi</taxon>
        <taxon>Dikarya</taxon>
        <taxon>Ascomycota</taxon>
        <taxon>Pezizomycotina</taxon>
        <taxon>Eurotiomycetes</taxon>
        <taxon>Eurotiomycetidae</taxon>
        <taxon>Eurotiales</taxon>
        <taxon>Aspergillaceae</taxon>
        <taxon>Aspergillus</taxon>
        <taxon>Aspergillus subgen. Circumdati</taxon>
    </lineage>
</organism>
<gene>
    <name evidence="1" type="ORF">BDV34DRAFT_185693</name>
</gene>
<dbReference type="Proteomes" id="UP000326532">
    <property type="component" value="Unassembled WGS sequence"/>
</dbReference>
<dbReference type="VEuPathDB" id="FungiDB:BDV34DRAFT_185693"/>
<dbReference type="AlphaFoldDB" id="A0A5N6E2G4"/>
<dbReference type="EMBL" id="ML734939">
    <property type="protein sequence ID" value="KAB8211407.1"/>
    <property type="molecule type" value="Genomic_DNA"/>
</dbReference>
<keyword evidence="2" id="KW-1185">Reference proteome</keyword>
<protein>
    <submittedName>
        <fullName evidence="1">Uncharacterized protein</fullName>
    </submittedName>
</protein>
<reference evidence="1 2" key="1">
    <citation type="submission" date="2019-04" db="EMBL/GenBank/DDBJ databases">
        <title>Fungal friends and foes A comparative genomics study of 23 Aspergillus species from section Flavi.</title>
        <authorList>
            <consortium name="DOE Joint Genome Institute"/>
            <person name="Kjaerbolling I."/>
            <person name="Vesth T.C."/>
            <person name="Frisvad J.C."/>
            <person name="Nybo J.L."/>
            <person name="Theobald S."/>
            <person name="Kildgaard S."/>
            <person name="Petersen T.I."/>
            <person name="Kuo A."/>
            <person name="Sato A."/>
            <person name="Lyhne E.K."/>
            <person name="Kogle M.E."/>
            <person name="Wiebenga A."/>
            <person name="Kun R.S."/>
            <person name="Lubbers R.J."/>
            <person name="Makela M.R."/>
            <person name="Barry K."/>
            <person name="Chovatia M."/>
            <person name="Clum A."/>
            <person name="Daum C."/>
            <person name="Haridas S."/>
            <person name="He G."/>
            <person name="LaButti K."/>
            <person name="Lipzen A."/>
            <person name="Mondo S."/>
            <person name="Pangilinan J."/>
            <person name="Riley R."/>
            <person name="Salamov A."/>
            <person name="Simmons B.A."/>
            <person name="Magnuson J.K."/>
            <person name="Henrissat B."/>
            <person name="Mortensen U.H."/>
            <person name="Larsen T.O."/>
            <person name="De vries R.P."/>
            <person name="Grigoriev I.V."/>
            <person name="Machida M."/>
            <person name="Baker S.E."/>
            <person name="Andersen M.R."/>
        </authorList>
    </citation>
    <scope>NUCLEOTIDE SEQUENCE [LARGE SCALE GENOMIC DNA]</scope>
    <source>
        <strain evidence="1 2">CBS 117618</strain>
    </source>
</reference>
<proteinExistence type="predicted"/>
<sequence>MAGASRVLCGSRPIICLNAWLSGGTPSCLEVCPNFERPTSQNELILGLRGNRWWVGALLIVIFLRGVIRYQGVTVVT</sequence>
<accession>A0A5N6E2G4</accession>
<evidence type="ECO:0000313" key="1">
    <source>
        <dbReference type="EMBL" id="KAB8211407.1"/>
    </source>
</evidence>